<feature type="transmembrane region" description="Helical" evidence="1">
    <location>
        <begin position="12"/>
        <end position="31"/>
    </location>
</feature>
<dbReference type="Proteomes" id="UP000265955">
    <property type="component" value="Unassembled WGS sequence"/>
</dbReference>
<dbReference type="RefSeq" id="WP_119768537.1">
    <property type="nucleotide sequence ID" value="NZ_QYUO01000001.1"/>
</dbReference>
<organism evidence="2 3">
    <name type="scientific">Noviherbaspirillum saxi</name>
    <dbReference type="NCBI Taxonomy" id="2320863"/>
    <lineage>
        <taxon>Bacteria</taxon>
        <taxon>Pseudomonadati</taxon>
        <taxon>Pseudomonadota</taxon>
        <taxon>Betaproteobacteria</taxon>
        <taxon>Burkholderiales</taxon>
        <taxon>Oxalobacteraceae</taxon>
        <taxon>Noviherbaspirillum</taxon>
    </lineage>
</organism>
<name>A0A3A3FVI6_9BURK</name>
<sequence length="174" mass="19358">MDALERRLKTIEIGIAVVGLLGLAFGGYQTYLTYRQHAELQALRALNDAQLKICQDFVATAAHLFSVEDRKSLRAEYYKFSEIKHGQALALLDANVLDKGVAVHSKLIDALEVPDGETFRTQVRCTLGNAPFELALACRKMIGRAFQKESGAAVEPIDPTYVMNWKGTCKIERK</sequence>
<dbReference type="EMBL" id="QYUO01000001">
    <property type="protein sequence ID" value="RJF98588.1"/>
    <property type="molecule type" value="Genomic_DNA"/>
</dbReference>
<reference evidence="3" key="1">
    <citation type="submission" date="2018-09" db="EMBL/GenBank/DDBJ databases">
        <authorList>
            <person name="Zhu H."/>
        </authorList>
    </citation>
    <scope>NUCLEOTIDE SEQUENCE [LARGE SCALE GENOMIC DNA]</scope>
    <source>
        <strain evidence="3">K1R23-30</strain>
    </source>
</reference>
<evidence type="ECO:0000313" key="3">
    <source>
        <dbReference type="Proteomes" id="UP000265955"/>
    </source>
</evidence>
<gene>
    <name evidence="2" type="ORF">D3871_08755</name>
</gene>
<accession>A0A3A3FVI6</accession>
<keyword evidence="1" id="KW-1133">Transmembrane helix</keyword>
<protein>
    <submittedName>
        <fullName evidence="2">Uncharacterized protein</fullName>
    </submittedName>
</protein>
<keyword evidence="1" id="KW-0472">Membrane</keyword>
<proteinExistence type="predicted"/>
<keyword evidence="3" id="KW-1185">Reference proteome</keyword>
<keyword evidence="1" id="KW-0812">Transmembrane</keyword>
<evidence type="ECO:0000313" key="2">
    <source>
        <dbReference type="EMBL" id="RJF98588.1"/>
    </source>
</evidence>
<dbReference type="AlphaFoldDB" id="A0A3A3FVI6"/>
<evidence type="ECO:0000256" key="1">
    <source>
        <dbReference type="SAM" id="Phobius"/>
    </source>
</evidence>
<comment type="caution">
    <text evidence="2">The sequence shown here is derived from an EMBL/GenBank/DDBJ whole genome shotgun (WGS) entry which is preliminary data.</text>
</comment>